<protein>
    <recommendedName>
        <fullName evidence="3">TIGR02646 family protein</fullName>
    </recommendedName>
</protein>
<dbReference type="EMBL" id="AP022821">
    <property type="protein sequence ID" value="BCA93553.1"/>
    <property type="molecule type" value="Genomic_DNA"/>
</dbReference>
<accession>A0A6F8T008</accession>
<reference evidence="1 2" key="1">
    <citation type="submission" date="2020-02" db="EMBL/GenBank/DDBJ databases">
        <title>Complete Genome Sequence of Halomonas meridiana strain BAA-801, Isolated from Deep Sea Thermal Vent.</title>
        <authorList>
            <person name="Takahashi Y."/>
            <person name="Takahashi H."/>
            <person name="Galipon J."/>
            <person name="Arakawa K."/>
        </authorList>
    </citation>
    <scope>NUCLEOTIDE SEQUENCE [LARGE SCALE GENOMIC DNA]</scope>
    <source>
        <strain evidence="1 2">Slthf1</strain>
    </source>
</reference>
<dbReference type="AlphaFoldDB" id="A0A6F8T008"/>
<evidence type="ECO:0000313" key="2">
    <source>
        <dbReference type="Proteomes" id="UP000503197"/>
    </source>
</evidence>
<organism evidence="1 2">
    <name type="scientific">Vreelandella aquamarina</name>
    <dbReference type="NCBI Taxonomy" id="77097"/>
    <lineage>
        <taxon>Bacteria</taxon>
        <taxon>Pseudomonadati</taxon>
        <taxon>Pseudomonadota</taxon>
        <taxon>Gammaproteobacteria</taxon>
        <taxon>Oceanospirillales</taxon>
        <taxon>Halomonadaceae</taxon>
        <taxon>Vreelandella</taxon>
    </lineage>
</organism>
<dbReference type="Proteomes" id="UP000503197">
    <property type="component" value="Chromosome"/>
</dbReference>
<dbReference type="InterPro" id="IPR013467">
    <property type="entry name" value="HNH78-like"/>
</dbReference>
<evidence type="ECO:0000313" key="1">
    <source>
        <dbReference type="EMBL" id="BCA93553.1"/>
    </source>
</evidence>
<sequence>MKRVKIPGEPQELTEFRRKYPSNSWEQMRSDGEGRVAYEIIRRTLNDGQGGLCAFCEVGIHDNEPLKCRVEHFHPKSDISATHNWALDWENMLAVCMGGSQRHQTSPYTLEPLEENLSCDAFKDKMIQSGRLHEQCEGWIINPKEMPAFPSLFFLERSTGRLLPDDEQCADIEFEGNHHACTRSLVQQTIDMLNLNCDRLCEARLRMVWDIERNKKRLREQGVNPQQSLYQLANRYLRQHWPAFFTTIRFCLGTAAERYLTDTGFQG</sequence>
<name>A0A6F8T008_9GAMM</name>
<gene>
    <name evidence="1" type="ORF">HMSLTHF_33280</name>
</gene>
<dbReference type="NCBIfam" id="TIGR02646">
    <property type="entry name" value="retron system putative HNH endonuclease"/>
    <property type="match status" value="1"/>
</dbReference>
<evidence type="ECO:0008006" key="3">
    <source>
        <dbReference type="Google" id="ProtNLM"/>
    </source>
</evidence>
<dbReference type="RefSeq" id="WP_170968118.1">
    <property type="nucleotide sequence ID" value="NZ_AP022821.1"/>
</dbReference>
<proteinExistence type="predicted"/>